<evidence type="ECO:0000256" key="2">
    <source>
        <dbReference type="ARBA" id="ARBA00022448"/>
    </source>
</evidence>
<accession>A0AAC8W0R5</accession>
<keyword evidence="3 4" id="KW-0732">Signal</keyword>
<evidence type="ECO:0000256" key="4">
    <source>
        <dbReference type="SAM" id="SignalP"/>
    </source>
</evidence>
<protein>
    <submittedName>
        <fullName evidence="6">Amino acid ABC transporter substrate-binding protein</fullName>
    </submittedName>
</protein>
<dbReference type="AlphaFoldDB" id="A0AAC8W0R5"/>
<feature type="signal peptide" evidence="4">
    <location>
        <begin position="1"/>
        <end position="35"/>
    </location>
</feature>
<dbReference type="SMART" id="SM00062">
    <property type="entry name" value="PBPb"/>
    <property type="match status" value="1"/>
</dbReference>
<evidence type="ECO:0000256" key="1">
    <source>
        <dbReference type="ARBA" id="ARBA00010333"/>
    </source>
</evidence>
<feature type="domain" description="Solute-binding protein family 3/N-terminal" evidence="5">
    <location>
        <begin position="47"/>
        <end position="276"/>
    </location>
</feature>
<evidence type="ECO:0000256" key="3">
    <source>
        <dbReference type="ARBA" id="ARBA00022729"/>
    </source>
</evidence>
<dbReference type="GO" id="GO:0006865">
    <property type="term" value="P:amino acid transport"/>
    <property type="evidence" value="ECO:0007669"/>
    <property type="project" value="TreeGrafter"/>
</dbReference>
<dbReference type="CDD" id="cd13692">
    <property type="entry name" value="PBP2_BztA"/>
    <property type="match status" value="1"/>
</dbReference>
<dbReference type="Proteomes" id="UP000069935">
    <property type="component" value="Chromosome 2"/>
</dbReference>
<organism evidence="6 7">
    <name type="scientific">Azospirillum thiophilum</name>
    <dbReference type="NCBI Taxonomy" id="528244"/>
    <lineage>
        <taxon>Bacteria</taxon>
        <taxon>Pseudomonadati</taxon>
        <taxon>Pseudomonadota</taxon>
        <taxon>Alphaproteobacteria</taxon>
        <taxon>Rhodospirillales</taxon>
        <taxon>Azospirillaceae</taxon>
        <taxon>Azospirillum</taxon>
    </lineage>
</organism>
<evidence type="ECO:0000259" key="5">
    <source>
        <dbReference type="SMART" id="SM00062"/>
    </source>
</evidence>
<dbReference type="InterPro" id="IPR001638">
    <property type="entry name" value="Solute-binding_3/MltF_N"/>
</dbReference>
<gene>
    <name evidence="6" type="ORF">AL072_18960</name>
</gene>
<dbReference type="EMBL" id="CP012402">
    <property type="protein sequence ID" value="ALG73005.1"/>
    <property type="molecule type" value="Genomic_DNA"/>
</dbReference>
<reference evidence="7" key="1">
    <citation type="submission" date="2015-08" db="EMBL/GenBank/DDBJ databases">
        <title>Complete Genome Sequence of Azospirillum thiophilum BV-S.</title>
        <authorList>
            <person name="Fomenkov A."/>
            <person name="Vincze T."/>
            <person name="Grabovich M."/>
            <person name="Dubinina G."/>
            <person name="Orlova M."/>
            <person name="Belousova E."/>
            <person name="Roberts R.J."/>
        </authorList>
    </citation>
    <scope>NUCLEOTIDE SEQUENCE [LARGE SCALE GENOMIC DNA]</scope>
    <source>
        <strain evidence="7">BV-S</strain>
    </source>
</reference>
<dbReference type="Gene3D" id="3.40.190.10">
    <property type="entry name" value="Periplasmic binding protein-like II"/>
    <property type="match status" value="2"/>
</dbReference>
<dbReference type="SUPFAM" id="SSF53850">
    <property type="entry name" value="Periplasmic binding protein-like II"/>
    <property type="match status" value="1"/>
</dbReference>
<keyword evidence="7" id="KW-1185">Reference proteome</keyword>
<sequence length="351" mass="37703">MTTTASGWRRAAALTAATTAALLAIGSAATFPALAGTTLDAVKARGKVICAASSGTIGFSAPDDKGYWRGLDVETCRAVAVAIFNDKDKAEFVPLSGQQRIPALQSGEIDILPRTLTWTIQRDGNGINFTTPNYYEFTGFLMPKSLGVTKVQDMKGASVCVQTGSTTEVVVNDVSREHQLQLTTVVFDSVSALRQAFFSGRCDALITDAAALASIRATQAKNPADYVIFPATPYMDALTPAVRHGDDQWMDIVTWSFQALTAAEMFGITQANIDQTLTSGDPRVRRFLGVEPGNGTAIGLDDKFAYNIVKQLGNYGEIFDRNLGAGSPLKIDRGYNRLFRDGGLMFPLAFQ</sequence>
<dbReference type="RefSeq" id="WP_045582774.1">
    <property type="nucleotide sequence ID" value="NZ_CP012402.1"/>
</dbReference>
<evidence type="ECO:0000313" key="6">
    <source>
        <dbReference type="EMBL" id="ALG73005.1"/>
    </source>
</evidence>
<dbReference type="PANTHER" id="PTHR30085:SF7">
    <property type="entry name" value="AMINO-ACID ABC TRANSPORTER-BINDING PROTEIN YHDW-RELATED"/>
    <property type="match status" value="1"/>
</dbReference>
<name>A0AAC8W0R5_9PROT</name>
<dbReference type="PANTHER" id="PTHR30085">
    <property type="entry name" value="AMINO ACID ABC TRANSPORTER PERMEASE"/>
    <property type="match status" value="1"/>
</dbReference>
<dbReference type="KEGG" id="ati:AL072_18960"/>
<keyword evidence="2" id="KW-0813">Transport</keyword>
<dbReference type="Pfam" id="PF00497">
    <property type="entry name" value="SBP_bac_3"/>
    <property type="match status" value="1"/>
</dbReference>
<dbReference type="InterPro" id="IPR051455">
    <property type="entry name" value="Bact_solute-bind_prot3"/>
</dbReference>
<evidence type="ECO:0000313" key="7">
    <source>
        <dbReference type="Proteomes" id="UP000069935"/>
    </source>
</evidence>
<comment type="similarity">
    <text evidence="1">Belongs to the bacterial solute-binding protein 3 family.</text>
</comment>
<reference evidence="6 7" key="2">
    <citation type="journal article" date="2016" name="Genome Announc.">
        <title>Complete Genome Sequence of a Strain of Azospirillum thiophilum Isolated from a Sulfide Spring.</title>
        <authorList>
            <person name="Fomenkov A."/>
            <person name="Vincze T."/>
            <person name="Grabovich M."/>
            <person name="Anton B.P."/>
            <person name="Dubinina G."/>
            <person name="Orlova M."/>
            <person name="Belousova E."/>
            <person name="Roberts R.J."/>
        </authorList>
    </citation>
    <scope>NUCLEOTIDE SEQUENCE [LARGE SCALE GENOMIC DNA]</scope>
    <source>
        <strain evidence="6 7">BV-S</strain>
    </source>
</reference>
<feature type="chain" id="PRO_5042242021" evidence="4">
    <location>
        <begin position="36"/>
        <end position="351"/>
    </location>
</feature>
<proteinExistence type="inferred from homology"/>